<sequence>METVLHIQSGQGCPSIPLILIHAISGLALPYLALGELGRDVYGISAPLFEHGNASPMPQTLAEVAAIYVAIVRREIQPHGPYLLGGWSLGGMIAVEMARIFASRGEIVAHVIMIDSMNPEKFLPFRDAREHRLVASLTYNAIARRMSGPIEPATLGDLDSEMFDRGSTSSSGSSSADASGENSSADASSDEDDDDLVAIFYSHMRRHIQGGLRMLSAYRSSTTAASNRRGLAKMDVTLVKCKLPGALSPFLDDHRRSFAKKNEQR</sequence>
<accession>A0ACC1R9L4</accession>
<organism evidence="1 2">
    <name type="scientific">Lecanicillium saksenae</name>
    <dbReference type="NCBI Taxonomy" id="468837"/>
    <lineage>
        <taxon>Eukaryota</taxon>
        <taxon>Fungi</taxon>
        <taxon>Dikarya</taxon>
        <taxon>Ascomycota</taxon>
        <taxon>Pezizomycotina</taxon>
        <taxon>Sordariomycetes</taxon>
        <taxon>Hypocreomycetidae</taxon>
        <taxon>Hypocreales</taxon>
        <taxon>Cordycipitaceae</taxon>
        <taxon>Lecanicillium</taxon>
    </lineage>
</organism>
<keyword evidence="2" id="KW-1185">Reference proteome</keyword>
<gene>
    <name evidence="1" type="ORF">NLG97_g25</name>
</gene>
<comment type="caution">
    <text evidence="1">The sequence shown here is derived from an EMBL/GenBank/DDBJ whole genome shotgun (WGS) entry which is preliminary data.</text>
</comment>
<reference evidence="1" key="1">
    <citation type="submission" date="2022-07" db="EMBL/GenBank/DDBJ databases">
        <title>Genome Sequence of Lecanicillium saksenae.</title>
        <authorList>
            <person name="Buettner E."/>
        </authorList>
    </citation>
    <scope>NUCLEOTIDE SEQUENCE</scope>
    <source>
        <strain evidence="1">VT-O1</strain>
    </source>
</reference>
<evidence type="ECO:0000313" key="2">
    <source>
        <dbReference type="Proteomes" id="UP001148737"/>
    </source>
</evidence>
<dbReference type="Proteomes" id="UP001148737">
    <property type="component" value="Unassembled WGS sequence"/>
</dbReference>
<evidence type="ECO:0000313" key="1">
    <source>
        <dbReference type="EMBL" id="KAJ3499814.1"/>
    </source>
</evidence>
<name>A0ACC1R9L4_9HYPO</name>
<proteinExistence type="predicted"/>
<protein>
    <submittedName>
        <fullName evidence="1">Uncharacterized protein</fullName>
    </submittedName>
</protein>
<dbReference type="EMBL" id="JANAKD010000001">
    <property type="protein sequence ID" value="KAJ3499814.1"/>
    <property type="molecule type" value="Genomic_DNA"/>
</dbReference>